<evidence type="ECO:0000256" key="1">
    <source>
        <dbReference type="ARBA" id="ARBA00001933"/>
    </source>
</evidence>
<comment type="similarity">
    <text evidence="2">Belongs to the class-V pyridoxal-phosphate-dependent aminotransferase family. NifS/IscS subfamily.</text>
</comment>
<gene>
    <name evidence="4" type="ORF">UFOPK1508_00100</name>
    <name evidence="5" type="ORF">UFOPK1599_00209</name>
    <name evidence="6" type="ORF">UFOPK1894_00481</name>
    <name evidence="7" type="ORF">UFOPK3883_00237</name>
</gene>
<dbReference type="EMBL" id="CAEZVA010000025">
    <property type="protein sequence ID" value="CAB4613740.1"/>
    <property type="molecule type" value="Genomic_DNA"/>
</dbReference>
<evidence type="ECO:0000256" key="2">
    <source>
        <dbReference type="ARBA" id="ARBA00006490"/>
    </source>
</evidence>
<evidence type="ECO:0000313" key="7">
    <source>
        <dbReference type="EMBL" id="CAB4960329.1"/>
    </source>
</evidence>
<evidence type="ECO:0000313" key="4">
    <source>
        <dbReference type="EMBL" id="CAB4546581.1"/>
    </source>
</evidence>
<dbReference type="InterPro" id="IPR015421">
    <property type="entry name" value="PyrdxlP-dep_Trfase_major"/>
</dbReference>
<dbReference type="AlphaFoldDB" id="A0A6J6D0S4"/>
<dbReference type="InterPro" id="IPR015422">
    <property type="entry name" value="PyrdxlP-dep_Trfase_small"/>
</dbReference>
<dbReference type="EMBL" id="CAEZSW010000005">
    <property type="protein sequence ID" value="CAB4546581.1"/>
    <property type="molecule type" value="Genomic_DNA"/>
</dbReference>
<accession>A0A6J6D0S4</accession>
<dbReference type="InterPro" id="IPR000192">
    <property type="entry name" value="Aminotrans_V_dom"/>
</dbReference>
<evidence type="ECO:0000313" key="6">
    <source>
        <dbReference type="EMBL" id="CAB4613740.1"/>
    </source>
</evidence>
<reference evidence="5" key="1">
    <citation type="submission" date="2020-05" db="EMBL/GenBank/DDBJ databases">
        <authorList>
            <person name="Chiriac C."/>
            <person name="Salcher M."/>
            <person name="Ghai R."/>
            <person name="Kavagutti S V."/>
        </authorList>
    </citation>
    <scope>NUCLEOTIDE SEQUENCE</scope>
</reference>
<name>A0A6J6D0S4_9ZZZZ</name>
<dbReference type="SUPFAM" id="SSF53383">
    <property type="entry name" value="PLP-dependent transferases"/>
    <property type="match status" value="1"/>
</dbReference>
<dbReference type="Gene3D" id="3.40.640.10">
    <property type="entry name" value="Type I PLP-dependent aspartate aminotransferase-like (Major domain)"/>
    <property type="match status" value="1"/>
</dbReference>
<dbReference type="Pfam" id="PF00266">
    <property type="entry name" value="Aminotran_5"/>
    <property type="match status" value="1"/>
</dbReference>
<comment type="cofactor">
    <cofactor evidence="1">
        <name>pyridoxal 5'-phosphate</name>
        <dbReference type="ChEBI" id="CHEBI:597326"/>
    </cofactor>
</comment>
<evidence type="ECO:0000259" key="3">
    <source>
        <dbReference type="Pfam" id="PF00266"/>
    </source>
</evidence>
<dbReference type="PANTHER" id="PTHR11601">
    <property type="entry name" value="CYSTEINE DESULFURYLASE FAMILY MEMBER"/>
    <property type="match status" value="1"/>
</dbReference>
<sequence length="350" mass="38488">MVRITGNFQQERELHPAAFSLLPELFAKGWHEPSKLNQHSRQSAILLQQAKETFASSLKVNVSEIEFLGETDLGFQLGIQGLLKQSSELFYSAIDRQKVFAVAKTEENLGRTIKELPVDNQGVIQVSKFSKDDVLVWQMANGETGNKQSAPKVDCQIFADCTSSGVDLLPDFDYQTGLFDSTSWAGPSGVGILVIKSKSSWRNPLPHNDLLRVPNSFSLPLVLASAIALENYLKDQDIRAELKDYIINFISNQIKDVDIASNLSGLSKQISISIKSVEADRLLLALEDAGFSVDSGSACKSADMQPSHVLAAMGRPIIGNIRLTLHKDLNQEIVKNFCLALKSAVENLRS</sequence>
<dbReference type="Gene3D" id="3.90.1150.10">
    <property type="entry name" value="Aspartate Aminotransferase, domain 1"/>
    <property type="match status" value="1"/>
</dbReference>
<feature type="domain" description="Aminotransferase class V" evidence="3">
    <location>
        <begin position="35"/>
        <end position="198"/>
    </location>
</feature>
<protein>
    <submittedName>
        <fullName evidence="5">Unannotated protein</fullName>
    </submittedName>
</protein>
<proteinExistence type="inferred from homology"/>
<dbReference type="EMBL" id="CAEZTE010000006">
    <property type="protein sequence ID" value="CAB4556023.1"/>
    <property type="molecule type" value="Genomic_DNA"/>
</dbReference>
<organism evidence="5">
    <name type="scientific">freshwater metagenome</name>
    <dbReference type="NCBI Taxonomy" id="449393"/>
    <lineage>
        <taxon>unclassified sequences</taxon>
        <taxon>metagenomes</taxon>
        <taxon>ecological metagenomes</taxon>
    </lineage>
</organism>
<evidence type="ECO:0000313" key="5">
    <source>
        <dbReference type="EMBL" id="CAB4556023.1"/>
    </source>
</evidence>
<dbReference type="PANTHER" id="PTHR11601:SF34">
    <property type="entry name" value="CYSTEINE DESULFURASE"/>
    <property type="match status" value="1"/>
</dbReference>
<dbReference type="InterPro" id="IPR015424">
    <property type="entry name" value="PyrdxlP-dep_Trfase"/>
</dbReference>
<dbReference type="EMBL" id="CAFBNV010000011">
    <property type="protein sequence ID" value="CAB4960329.1"/>
    <property type="molecule type" value="Genomic_DNA"/>
</dbReference>